<dbReference type="GO" id="GO:0042256">
    <property type="term" value="P:cytosolic ribosome assembly"/>
    <property type="evidence" value="ECO:0007669"/>
    <property type="project" value="UniProtKB-UniRule"/>
</dbReference>
<accession>A0A2G6E7S9</accession>
<dbReference type="Pfam" id="PF02410">
    <property type="entry name" value="RsfS"/>
    <property type="match status" value="1"/>
</dbReference>
<keyword evidence="2" id="KW-0810">Translation regulation</keyword>
<dbReference type="GO" id="GO:0005737">
    <property type="term" value="C:cytoplasm"/>
    <property type="evidence" value="ECO:0007669"/>
    <property type="project" value="UniProtKB-SubCell"/>
</dbReference>
<dbReference type="InterPro" id="IPR043519">
    <property type="entry name" value="NT_sf"/>
</dbReference>
<evidence type="ECO:0000313" key="3">
    <source>
        <dbReference type="EMBL" id="PID57821.1"/>
    </source>
</evidence>
<dbReference type="InterPro" id="IPR004394">
    <property type="entry name" value="Iojap/RsfS/C7orf30"/>
</dbReference>
<dbReference type="HAMAP" id="MF_01477">
    <property type="entry name" value="Iojap_RsfS"/>
    <property type="match status" value="1"/>
</dbReference>
<dbReference type="GO" id="GO:0017148">
    <property type="term" value="P:negative regulation of translation"/>
    <property type="evidence" value="ECO:0007669"/>
    <property type="project" value="UniProtKB-UniRule"/>
</dbReference>
<keyword evidence="2" id="KW-0678">Repressor</keyword>
<gene>
    <name evidence="2 3" type="primary">rsfS</name>
    <name evidence="3" type="ORF">CSB45_06260</name>
</gene>
<protein>
    <recommendedName>
        <fullName evidence="2">Ribosomal silencing factor RsfS</fullName>
    </recommendedName>
</protein>
<organism evidence="3 4">
    <name type="scientific">candidate division KSB3 bacterium</name>
    <dbReference type="NCBI Taxonomy" id="2044937"/>
    <lineage>
        <taxon>Bacteria</taxon>
        <taxon>candidate division KSB3</taxon>
    </lineage>
</organism>
<dbReference type="EMBL" id="PDPS01000025">
    <property type="protein sequence ID" value="PID57821.1"/>
    <property type="molecule type" value="Genomic_DNA"/>
</dbReference>
<dbReference type="SUPFAM" id="SSF81301">
    <property type="entry name" value="Nucleotidyltransferase"/>
    <property type="match status" value="1"/>
</dbReference>
<dbReference type="GO" id="GO:0090071">
    <property type="term" value="P:negative regulation of ribosome biogenesis"/>
    <property type="evidence" value="ECO:0007669"/>
    <property type="project" value="UniProtKB-UniRule"/>
</dbReference>
<dbReference type="PANTHER" id="PTHR21043">
    <property type="entry name" value="IOJAP SUPERFAMILY ORTHOLOG"/>
    <property type="match status" value="1"/>
</dbReference>
<comment type="function">
    <text evidence="2">Functions as a ribosomal silencing factor. Interacts with ribosomal protein uL14 (rplN), blocking formation of intersubunit bridge B8. Prevents association of the 30S and 50S ribosomal subunits and the formation of functional ribosomes, thus repressing translation.</text>
</comment>
<keyword evidence="2" id="KW-0963">Cytoplasm</keyword>
<dbReference type="PANTHER" id="PTHR21043:SF0">
    <property type="entry name" value="MITOCHONDRIAL ASSEMBLY OF RIBOSOMAL LARGE SUBUNIT PROTEIN 1"/>
    <property type="match status" value="1"/>
</dbReference>
<comment type="subunit">
    <text evidence="2">Interacts with ribosomal protein uL14 (rplN).</text>
</comment>
<reference evidence="3 4" key="1">
    <citation type="submission" date="2017-10" db="EMBL/GenBank/DDBJ databases">
        <title>Novel microbial diversity and functional potential in the marine mammal oral microbiome.</title>
        <authorList>
            <person name="Dudek N.K."/>
            <person name="Sun C.L."/>
            <person name="Burstein D."/>
            <person name="Kantor R.S."/>
            <person name="Aliaga Goltsman D.S."/>
            <person name="Bik E.M."/>
            <person name="Thomas B.C."/>
            <person name="Banfield J.F."/>
            <person name="Relman D.A."/>
        </authorList>
    </citation>
    <scope>NUCLEOTIDE SEQUENCE [LARGE SCALE GENOMIC DNA]</scope>
    <source>
        <strain evidence="3">DOLZORAL124_49_17</strain>
    </source>
</reference>
<evidence type="ECO:0000313" key="4">
    <source>
        <dbReference type="Proteomes" id="UP000229740"/>
    </source>
</evidence>
<sequence length="140" mass="15792">MTSQQEQDVHQQGVTGLTREGALCAAEAALDKKAQNIILLDVSQLTTCADYFLICSGHSPTQVKAIVFNIEQALKERGTRPLHIEGQSEARWVLMDYDELIIHVFHENAREFYDLERLWKDAPCTTFEDPTEAAPDFSIP</sequence>
<dbReference type="AlphaFoldDB" id="A0A2G6E7S9"/>
<dbReference type="Proteomes" id="UP000229740">
    <property type="component" value="Unassembled WGS sequence"/>
</dbReference>
<dbReference type="NCBIfam" id="TIGR00090">
    <property type="entry name" value="rsfS_iojap_ybeB"/>
    <property type="match status" value="1"/>
</dbReference>
<comment type="subcellular location">
    <subcellularLocation>
        <location evidence="2">Cytoplasm</location>
    </subcellularLocation>
</comment>
<dbReference type="Gene3D" id="3.30.460.10">
    <property type="entry name" value="Beta Polymerase, domain 2"/>
    <property type="match status" value="1"/>
</dbReference>
<evidence type="ECO:0000256" key="2">
    <source>
        <dbReference type="HAMAP-Rule" id="MF_01477"/>
    </source>
</evidence>
<evidence type="ECO:0000256" key="1">
    <source>
        <dbReference type="ARBA" id="ARBA00010574"/>
    </source>
</evidence>
<proteinExistence type="inferred from homology"/>
<name>A0A2G6E7S9_9BACT</name>
<comment type="caution">
    <text evidence="3">The sequence shown here is derived from an EMBL/GenBank/DDBJ whole genome shotgun (WGS) entry which is preliminary data.</text>
</comment>
<dbReference type="GO" id="GO:0043023">
    <property type="term" value="F:ribosomal large subunit binding"/>
    <property type="evidence" value="ECO:0007669"/>
    <property type="project" value="TreeGrafter"/>
</dbReference>
<comment type="similarity">
    <text evidence="1 2">Belongs to the Iojap/RsfS family.</text>
</comment>